<dbReference type="AlphaFoldDB" id="A0AAV4CT73"/>
<reference evidence="1 2" key="1">
    <citation type="journal article" date="2021" name="Elife">
        <title>Chloroplast acquisition without the gene transfer in kleptoplastic sea slugs, Plakobranchus ocellatus.</title>
        <authorList>
            <person name="Maeda T."/>
            <person name="Takahashi S."/>
            <person name="Yoshida T."/>
            <person name="Shimamura S."/>
            <person name="Takaki Y."/>
            <person name="Nagai Y."/>
            <person name="Toyoda A."/>
            <person name="Suzuki Y."/>
            <person name="Arimoto A."/>
            <person name="Ishii H."/>
            <person name="Satoh N."/>
            <person name="Nishiyama T."/>
            <person name="Hasebe M."/>
            <person name="Maruyama T."/>
            <person name="Minagawa J."/>
            <person name="Obokata J."/>
            <person name="Shigenobu S."/>
        </authorList>
    </citation>
    <scope>NUCLEOTIDE SEQUENCE [LARGE SCALE GENOMIC DNA]</scope>
</reference>
<dbReference type="Proteomes" id="UP000735302">
    <property type="component" value="Unassembled WGS sequence"/>
</dbReference>
<organism evidence="1 2">
    <name type="scientific">Plakobranchus ocellatus</name>
    <dbReference type="NCBI Taxonomy" id="259542"/>
    <lineage>
        <taxon>Eukaryota</taxon>
        <taxon>Metazoa</taxon>
        <taxon>Spiralia</taxon>
        <taxon>Lophotrochozoa</taxon>
        <taxon>Mollusca</taxon>
        <taxon>Gastropoda</taxon>
        <taxon>Heterobranchia</taxon>
        <taxon>Euthyneura</taxon>
        <taxon>Panpulmonata</taxon>
        <taxon>Sacoglossa</taxon>
        <taxon>Placobranchoidea</taxon>
        <taxon>Plakobranchidae</taxon>
        <taxon>Plakobranchus</taxon>
    </lineage>
</organism>
<dbReference type="EMBL" id="BLXT01006957">
    <property type="protein sequence ID" value="GFO35092.1"/>
    <property type="molecule type" value="Genomic_DNA"/>
</dbReference>
<gene>
    <name evidence="1" type="ORF">PoB_006159700</name>
</gene>
<sequence length="135" mass="14826">MKSPCKSVRVIAEAAAATAAVAALPLESIEYLSWLKILINSHTALLNRPPSPLPLLPPLPSPFISPVRDSPFPSLIAPETNTTDHSHFISDDQRVTSEGPVRSRYCGSDFLSIKKLGHQENLTDIFIFFFSHFLG</sequence>
<proteinExistence type="predicted"/>
<keyword evidence="2" id="KW-1185">Reference proteome</keyword>
<accession>A0AAV4CT73</accession>
<name>A0AAV4CT73_9GAST</name>
<protein>
    <submittedName>
        <fullName evidence="1">Uncharacterized protein</fullName>
    </submittedName>
</protein>
<evidence type="ECO:0000313" key="2">
    <source>
        <dbReference type="Proteomes" id="UP000735302"/>
    </source>
</evidence>
<evidence type="ECO:0000313" key="1">
    <source>
        <dbReference type="EMBL" id="GFO35092.1"/>
    </source>
</evidence>
<comment type="caution">
    <text evidence="1">The sequence shown here is derived from an EMBL/GenBank/DDBJ whole genome shotgun (WGS) entry which is preliminary data.</text>
</comment>